<gene>
    <name evidence="2" type="ORF">FJM01_01315</name>
</gene>
<dbReference type="Proteomes" id="UP000317904">
    <property type="component" value="Unassembled WGS sequence"/>
</dbReference>
<evidence type="ECO:0000256" key="1">
    <source>
        <dbReference type="SAM" id="Phobius"/>
    </source>
</evidence>
<organism evidence="2 3">
    <name type="scientific">Mycoplasma struthionis</name>
    <dbReference type="NCBI Taxonomy" id="538220"/>
    <lineage>
        <taxon>Bacteria</taxon>
        <taxon>Bacillati</taxon>
        <taxon>Mycoplasmatota</taxon>
        <taxon>Mollicutes</taxon>
        <taxon>Mycoplasmataceae</taxon>
        <taxon>Mycoplasma</taxon>
    </lineage>
</organism>
<name>A0A502M404_9MOLU</name>
<keyword evidence="1" id="KW-0812">Transmembrane</keyword>
<dbReference type="EMBL" id="VFSY01000022">
    <property type="protein sequence ID" value="TPI02288.1"/>
    <property type="molecule type" value="Genomic_DNA"/>
</dbReference>
<evidence type="ECO:0000313" key="2">
    <source>
        <dbReference type="EMBL" id="TPI02288.1"/>
    </source>
</evidence>
<evidence type="ECO:0000313" key="3">
    <source>
        <dbReference type="Proteomes" id="UP000317904"/>
    </source>
</evidence>
<accession>A0A502M404</accession>
<reference evidence="2 3" key="1">
    <citation type="submission" date="2019-06" db="EMBL/GenBank/DDBJ databases">
        <title>A comparative genomics study of ostrich specific Mycoplasmas.</title>
        <authorList>
            <person name="Botes A."/>
            <person name="Nel T."/>
        </authorList>
    </citation>
    <scope>NUCLEOTIDE SEQUENCE [LARGE SCALE GENOMIC DNA]</scope>
    <source>
        <strain evidence="2 3">Ms01</strain>
    </source>
</reference>
<sequence length="214" mass="25391">MDKRKKILIKNYAFETLGFLIVCLFLAISIILFLLGAKVIANLNLKAQIACYVFGSIFAIIFILIVIKIIMIYLTDNKYLKLSVDTNELFQNESLEDKYLISNEEFKKDYSRYQSSLDTLYGFLINLERKGYKRDYIEIKSLEIRYLMQQLIMSCDDAYDNFDIFMAIDFLKAIAKQKFIWKGDLKKYPIYFEYLRKIIKEANEYVLENHIQSK</sequence>
<keyword evidence="1" id="KW-1133">Transmembrane helix</keyword>
<protein>
    <recommendedName>
        <fullName evidence="4">DUF4760 domain-containing protein</fullName>
    </recommendedName>
</protein>
<dbReference type="AlphaFoldDB" id="A0A502M404"/>
<proteinExistence type="predicted"/>
<feature type="transmembrane region" description="Helical" evidence="1">
    <location>
        <begin position="47"/>
        <end position="74"/>
    </location>
</feature>
<evidence type="ECO:0008006" key="4">
    <source>
        <dbReference type="Google" id="ProtNLM"/>
    </source>
</evidence>
<dbReference type="RefSeq" id="WP_140701006.1">
    <property type="nucleotide sequence ID" value="NZ_VFSY01000022.1"/>
</dbReference>
<keyword evidence="1" id="KW-0472">Membrane</keyword>
<feature type="transmembrane region" description="Helical" evidence="1">
    <location>
        <begin position="12"/>
        <end position="35"/>
    </location>
</feature>
<comment type="caution">
    <text evidence="2">The sequence shown here is derived from an EMBL/GenBank/DDBJ whole genome shotgun (WGS) entry which is preliminary data.</text>
</comment>